<sequence>MKVVFHKNFKRQFKKLRKSQQNKFKEQLAVFIENPFNPVLNNHPLQGKCEGLRSINVGGGLRAIYEMAEKEIAYFIAVDTHSKLYSS</sequence>
<dbReference type="InterPro" id="IPR035093">
    <property type="entry name" value="RelE/ParE_toxin_dom_sf"/>
</dbReference>
<dbReference type="Pfam" id="PF15738">
    <property type="entry name" value="YafQ_toxin"/>
    <property type="match status" value="1"/>
</dbReference>
<dbReference type="SUPFAM" id="SSF143011">
    <property type="entry name" value="RelE-like"/>
    <property type="match status" value="1"/>
</dbReference>
<dbReference type="InterPro" id="IPR004386">
    <property type="entry name" value="Toxin_YafQ-like"/>
</dbReference>
<protein>
    <submittedName>
        <fullName evidence="2">Plasmid stabilization system</fullName>
    </submittedName>
</protein>
<reference evidence="2 3" key="1">
    <citation type="journal article" date="2015" name="Nature">
        <title>rRNA introns, odd ribosomes, and small enigmatic genomes across a large radiation of phyla.</title>
        <authorList>
            <person name="Brown C.T."/>
            <person name="Hug L.A."/>
            <person name="Thomas B.C."/>
            <person name="Sharon I."/>
            <person name="Castelle C.J."/>
            <person name="Singh A."/>
            <person name="Wilkins M.J."/>
            <person name="Williams K.H."/>
            <person name="Banfield J.F."/>
        </authorList>
    </citation>
    <scope>NUCLEOTIDE SEQUENCE [LARGE SCALE GENOMIC DNA]</scope>
</reference>
<keyword evidence="1" id="KW-1277">Toxin-antitoxin system</keyword>
<evidence type="ECO:0000313" key="2">
    <source>
        <dbReference type="EMBL" id="KKT57663.1"/>
    </source>
</evidence>
<proteinExistence type="predicted"/>
<dbReference type="EMBL" id="LCIN01000002">
    <property type="protein sequence ID" value="KKT57663.1"/>
    <property type="molecule type" value="Genomic_DNA"/>
</dbReference>
<gene>
    <name evidence="2" type="ORF">UW49_C0002G0059</name>
</gene>
<comment type="caution">
    <text evidence="2">The sequence shown here is derived from an EMBL/GenBank/DDBJ whole genome shotgun (WGS) entry which is preliminary data.</text>
</comment>
<dbReference type="NCBIfam" id="TIGR02385">
    <property type="entry name" value="RelE_StbE"/>
    <property type="match status" value="1"/>
</dbReference>
<evidence type="ECO:0000256" key="1">
    <source>
        <dbReference type="ARBA" id="ARBA00022649"/>
    </source>
</evidence>
<organism evidence="2 3">
    <name type="scientific">Candidatus Giovannonibacteria bacterium GW2011_GWB1_44_23</name>
    <dbReference type="NCBI Taxonomy" id="1618652"/>
    <lineage>
        <taxon>Bacteria</taxon>
        <taxon>Candidatus Giovannoniibacteriota</taxon>
    </lineage>
</organism>
<accession>A0A0G1IFS2</accession>
<dbReference type="Proteomes" id="UP000033977">
    <property type="component" value="Unassembled WGS sequence"/>
</dbReference>
<name>A0A0G1IFS2_9BACT</name>
<dbReference type="AlphaFoldDB" id="A0A0G1IFS2"/>
<evidence type="ECO:0000313" key="3">
    <source>
        <dbReference type="Proteomes" id="UP000033977"/>
    </source>
</evidence>
<dbReference type="InterPro" id="IPR007712">
    <property type="entry name" value="RelE/ParE_toxin"/>
</dbReference>
<dbReference type="Gene3D" id="3.30.2310.20">
    <property type="entry name" value="RelE-like"/>
    <property type="match status" value="1"/>
</dbReference>